<dbReference type="PANTHER" id="PTHR44196">
    <property type="entry name" value="DEHYDROGENASE/REDUCTASE SDR FAMILY MEMBER 7B"/>
    <property type="match status" value="1"/>
</dbReference>
<evidence type="ECO:0000313" key="6">
    <source>
        <dbReference type="Proteomes" id="UP001139474"/>
    </source>
</evidence>
<dbReference type="SMART" id="SM00822">
    <property type="entry name" value="PKS_KR"/>
    <property type="match status" value="1"/>
</dbReference>
<dbReference type="GO" id="GO:0016491">
    <property type="term" value="F:oxidoreductase activity"/>
    <property type="evidence" value="ECO:0007669"/>
    <property type="project" value="UniProtKB-KW"/>
</dbReference>
<protein>
    <submittedName>
        <fullName evidence="5">SDR family oxidoreductase</fullName>
    </submittedName>
</protein>
<dbReference type="SUPFAM" id="SSF51735">
    <property type="entry name" value="NAD(P)-binding Rossmann-fold domains"/>
    <property type="match status" value="1"/>
</dbReference>
<gene>
    <name evidence="5" type="ORF">NJR55_01500</name>
</gene>
<dbReference type="InterPro" id="IPR057326">
    <property type="entry name" value="KR_dom"/>
</dbReference>
<dbReference type="EMBL" id="JAMZDE010000001">
    <property type="protein sequence ID" value="MCP1338257.1"/>
    <property type="molecule type" value="Genomic_DNA"/>
</dbReference>
<dbReference type="PANTHER" id="PTHR44196:SF1">
    <property type="entry name" value="DEHYDROGENASE_REDUCTASE SDR FAMILY MEMBER 7B"/>
    <property type="match status" value="1"/>
</dbReference>
<comment type="similarity">
    <text evidence="1 3">Belongs to the short-chain dehydrogenases/reductases (SDR) family.</text>
</comment>
<dbReference type="PRINTS" id="PR00081">
    <property type="entry name" value="GDHRDH"/>
</dbReference>
<dbReference type="NCBIfam" id="NF006565">
    <property type="entry name" value="PRK09072.1"/>
    <property type="match status" value="1"/>
</dbReference>
<evidence type="ECO:0000256" key="2">
    <source>
        <dbReference type="ARBA" id="ARBA00023002"/>
    </source>
</evidence>
<feature type="domain" description="Ketoreductase" evidence="4">
    <location>
        <begin position="9"/>
        <end position="183"/>
    </location>
</feature>
<evidence type="ECO:0000259" key="4">
    <source>
        <dbReference type="SMART" id="SM00822"/>
    </source>
</evidence>
<dbReference type="RefSeq" id="WP_253617223.1">
    <property type="nucleotide sequence ID" value="NZ_JAMZDE010000001.1"/>
</dbReference>
<dbReference type="InterPro" id="IPR020904">
    <property type="entry name" value="Sc_DH/Rdtase_CS"/>
</dbReference>
<accession>A0A9X2FS58</accession>
<dbReference type="GO" id="GO:0016020">
    <property type="term" value="C:membrane"/>
    <property type="evidence" value="ECO:0007669"/>
    <property type="project" value="TreeGrafter"/>
</dbReference>
<dbReference type="InterPro" id="IPR002347">
    <property type="entry name" value="SDR_fam"/>
</dbReference>
<evidence type="ECO:0000313" key="5">
    <source>
        <dbReference type="EMBL" id="MCP1338257.1"/>
    </source>
</evidence>
<dbReference type="PRINTS" id="PR00080">
    <property type="entry name" value="SDRFAMILY"/>
</dbReference>
<name>A0A9X2FS58_9GAMM</name>
<evidence type="ECO:0000256" key="1">
    <source>
        <dbReference type="ARBA" id="ARBA00006484"/>
    </source>
</evidence>
<dbReference type="AlphaFoldDB" id="A0A9X2FS58"/>
<proteinExistence type="inferred from homology"/>
<evidence type="ECO:0000256" key="3">
    <source>
        <dbReference type="RuleBase" id="RU000363"/>
    </source>
</evidence>
<dbReference type="PROSITE" id="PS00061">
    <property type="entry name" value="ADH_SHORT"/>
    <property type="match status" value="1"/>
</dbReference>
<keyword evidence="2" id="KW-0560">Oxidoreductase</keyword>
<dbReference type="Proteomes" id="UP001139474">
    <property type="component" value="Unassembled WGS sequence"/>
</dbReference>
<reference evidence="5" key="1">
    <citation type="submission" date="2022-06" db="EMBL/GenBank/DDBJ databases">
        <title>Idiomarina rhizosphaerae M1R2S28.</title>
        <authorList>
            <person name="Sun J.-Q."/>
            <person name="Li L.-F."/>
        </authorList>
    </citation>
    <scope>NUCLEOTIDE SEQUENCE</scope>
    <source>
        <strain evidence="5">M1R2S28</strain>
    </source>
</reference>
<dbReference type="InterPro" id="IPR036291">
    <property type="entry name" value="NAD(P)-bd_dom_sf"/>
</dbReference>
<dbReference type="Gene3D" id="3.40.50.720">
    <property type="entry name" value="NAD(P)-binding Rossmann-like Domain"/>
    <property type="match status" value="1"/>
</dbReference>
<organism evidence="5 6">
    <name type="scientific">Idiomarina rhizosphaerae</name>
    <dbReference type="NCBI Taxonomy" id="2961572"/>
    <lineage>
        <taxon>Bacteria</taxon>
        <taxon>Pseudomonadati</taxon>
        <taxon>Pseudomonadota</taxon>
        <taxon>Gammaproteobacteria</taxon>
        <taxon>Alteromonadales</taxon>
        <taxon>Idiomarinaceae</taxon>
        <taxon>Idiomarina</taxon>
    </lineage>
</organism>
<sequence>MSKINWKSQSIVLTGACGGLGTQLAEQISAKGARLLLLGRSKPELAALAERLHQDYLVLDLRAPNATVQLHDFIEQQSLSITGLINNAATTHEGLLEEATTEDIQRVIDTNLTVPVALIQRLLPQLRANHGWVMNIGSVFGAIGFPGQALYCASKFGLRGVSEVLQRELLSDDVRVLYCAPRAIQTQLNNGVISRLNQQLKASADAPEWVAQQIVHQIEQQQPLKTLGWSEKLFVRLNGLLPELVSSSMKKPRTLLHQLIKEKSL</sequence>
<dbReference type="Pfam" id="PF00106">
    <property type="entry name" value="adh_short"/>
    <property type="match status" value="1"/>
</dbReference>
<comment type="caution">
    <text evidence="5">The sequence shown here is derived from an EMBL/GenBank/DDBJ whole genome shotgun (WGS) entry which is preliminary data.</text>
</comment>
<keyword evidence="6" id="KW-1185">Reference proteome</keyword>